<dbReference type="Pfam" id="PF12090">
    <property type="entry name" value="Spt20_SEP"/>
    <property type="match status" value="1"/>
</dbReference>
<dbReference type="InterPro" id="IPR046468">
    <property type="entry name" value="Spt20-like_SEP"/>
</dbReference>
<dbReference type="GO" id="GO:0000124">
    <property type="term" value="C:SAGA complex"/>
    <property type="evidence" value="ECO:0007669"/>
    <property type="project" value="InterPro"/>
</dbReference>
<dbReference type="GO" id="GO:0006357">
    <property type="term" value="P:regulation of transcription by RNA polymerase II"/>
    <property type="evidence" value="ECO:0007669"/>
    <property type="project" value="TreeGrafter"/>
</dbReference>
<dbReference type="AlphaFoldDB" id="A0AAD4QCH1"/>
<keyword evidence="4" id="KW-1185">Reference proteome</keyword>
<dbReference type="EMBL" id="JAKELL010000002">
    <property type="protein sequence ID" value="KAH9000196.1"/>
    <property type="molecule type" value="Genomic_DNA"/>
</dbReference>
<accession>A0AAD4QCH1</accession>
<dbReference type="GO" id="GO:0003712">
    <property type="term" value="F:transcription coregulator activity"/>
    <property type="evidence" value="ECO:0007669"/>
    <property type="project" value="InterPro"/>
</dbReference>
<dbReference type="PANTHER" id="PTHR13526">
    <property type="entry name" value="TRANSCRIPTION FACTOR SPT20 HOMOLOG"/>
    <property type="match status" value="1"/>
</dbReference>
<feature type="region of interest" description="Disordered" evidence="1">
    <location>
        <begin position="172"/>
        <end position="197"/>
    </location>
</feature>
<dbReference type="PANTHER" id="PTHR13526:SF8">
    <property type="entry name" value="TRANSCRIPTION FACTOR SPT20 HOMOLOG"/>
    <property type="match status" value="1"/>
</dbReference>
<organism evidence="3 4">
    <name type="scientific">Lactarius akahatsu</name>
    <dbReference type="NCBI Taxonomy" id="416441"/>
    <lineage>
        <taxon>Eukaryota</taxon>
        <taxon>Fungi</taxon>
        <taxon>Dikarya</taxon>
        <taxon>Basidiomycota</taxon>
        <taxon>Agaricomycotina</taxon>
        <taxon>Agaricomycetes</taxon>
        <taxon>Russulales</taxon>
        <taxon>Russulaceae</taxon>
        <taxon>Lactarius</taxon>
    </lineage>
</organism>
<sequence length="242" mass="27305">MAYNLTRESQSILKQYETSSPSFSVQLHHDNWTLNSGPKFLYNSPAFSALFDDIKAHRIPVDLLELFDAAKVPFYEGVSCCMIVEIEEYKPPDEKDSKLPEKTVTRVLLRPNSETLFADLCLLNQKSGGKWTDKDALEVEAKILLATSPPLCLDPDPRLGKVANSLYRISLPRTPPPLRPKKRKANGLESTEEDEASVNRKTKIIRFMDPKPTRSATPSYVMFLDLHHSLFLISLTLEVSVA</sequence>
<reference evidence="3" key="1">
    <citation type="submission" date="2022-01" db="EMBL/GenBank/DDBJ databases">
        <title>Comparative genomics reveals a dynamic genome evolution in the ectomycorrhizal milk-cap (Lactarius) mushrooms.</title>
        <authorList>
            <consortium name="DOE Joint Genome Institute"/>
            <person name="Lebreton A."/>
            <person name="Tang N."/>
            <person name="Kuo A."/>
            <person name="LaButti K."/>
            <person name="Drula E."/>
            <person name="Barry K."/>
            <person name="Clum A."/>
            <person name="Lipzen A."/>
            <person name="Mousain D."/>
            <person name="Ng V."/>
            <person name="Wang R."/>
            <person name="Wang X."/>
            <person name="Dai Y."/>
            <person name="Henrissat B."/>
            <person name="Grigoriev I.V."/>
            <person name="Guerin-Laguette A."/>
            <person name="Yu F."/>
            <person name="Martin F.M."/>
        </authorList>
    </citation>
    <scope>NUCLEOTIDE SEQUENCE</scope>
    <source>
        <strain evidence="3">QP</strain>
    </source>
</reference>
<evidence type="ECO:0000259" key="2">
    <source>
        <dbReference type="Pfam" id="PF12090"/>
    </source>
</evidence>
<dbReference type="Proteomes" id="UP001201163">
    <property type="component" value="Unassembled WGS sequence"/>
</dbReference>
<evidence type="ECO:0000313" key="4">
    <source>
        <dbReference type="Proteomes" id="UP001201163"/>
    </source>
</evidence>
<dbReference type="InterPro" id="IPR021950">
    <property type="entry name" value="Spt20"/>
</dbReference>
<protein>
    <submittedName>
        <fullName evidence="3">Spt20 family-domain-containing protein</fullName>
    </submittedName>
</protein>
<proteinExistence type="predicted"/>
<evidence type="ECO:0000313" key="3">
    <source>
        <dbReference type="EMBL" id="KAH9000196.1"/>
    </source>
</evidence>
<gene>
    <name evidence="3" type="ORF">EDB92DRAFT_1790034</name>
</gene>
<comment type="caution">
    <text evidence="3">The sequence shown here is derived from an EMBL/GenBank/DDBJ whole genome shotgun (WGS) entry which is preliminary data.</text>
</comment>
<feature type="domain" description="Spt20-like SEP" evidence="2">
    <location>
        <begin position="18"/>
        <end position="165"/>
    </location>
</feature>
<name>A0AAD4QCH1_9AGAM</name>
<evidence type="ECO:0000256" key="1">
    <source>
        <dbReference type="SAM" id="MobiDB-lite"/>
    </source>
</evidence>